<protein>
    <submittedName>
        <fullName evidence="1">Uncharacterized protein</fullName>
    </submittedName>
</protein>
<evidence type="ECO:0000313" key="2">
    <source>
        <dbReference type="Proteomes" id="UP000499080"/>
    </source>
</evidence>
<comment type="caution">
    <text evidence="1">The sequence shown here is derived from an EMBL/GenBank/DDBJ whole genome shotgun (WGS) entry which is preliminary data.</text>
</comment>
<evidence type="ECO:0000313" key="1">
    <source>
        <dbReference type="EMBL" id="GBO03387.1"/>
    </source>
</evidence>
<gene>
    <name evidence="1" type="ORF">AVEN_139561_1</name>
</gene>
<organism evidence="1 2">
    <name type="scientific">Araneus ventricosus</name>
    <name type="common">Orbweaver spider</name>
    <name type="synonym">Epeira ventricosa</name>
    <dbReference type="NCBI Taxonomy" id="182803"/>
    <lineage>
        <taxon>Eukaryota</taxon>
        <taxon>Metazoa</taxon>
        <taxon>Ecdysozoa</taxon>
        <taxon>Arthropoda</taxon>
        <taxon>Chelicerata</taxon>
        <taxon>Arachnida</taxon>
        <taxon>Araneae</taxon>
        <taxon>Araneomorphae</taxon>
        <taxon>Entelegynae</taxon>
        <taxon>Araneoidea</taxon>
        <taxon>Araneidae</taxon>
        <taxon>Araneus</taxon>
    </lineage>
</organism>
<sequence length="113" mass="12380">MTRGLLSASVVSHVVAVNITHIKGGRSGQTASLHPFTRALQRDLPSHAPSEWRDFSSLVPPACGLAELRVARGSHLWTLIGGIRTDAPVLRLVTWQISPQRPSERMNWGRLAL</sequence>
<dbReference type="EMBL" id="BGPR01030699">
    <property type="protein sequence ID" value="GBO03387.1"/>
    <property type="molecule type" value="Genomic_DNA"/>
</dbReference>
<dbReference type="AlphaFoldDB" id="A0A4Y2TVF9"/>
<proteinExistence type="predicted"/>
<reference evidence="1 2" key="1">
    <citation type="journal article" date="2019" name="Sci. Rep.">
        <title>Orb-weaving spider Araneus ventricosus genome elucidates the spidroin gene catalogue.</title>
        <authorList>
            <person name="Kono N."/>
            <person name="Nakamura H."/>
            <person name="Ohtoshi R."/>
            <person name="Moran D.A.P."/>
            <person name="Shinohara A."/>
            <person name="Yoshida Y."/>
            <person name="Fujiwara M."/>
            <person name="Mori M."/>
            <person name="Tomita M."/>
            <person name="Arakawa K."/>
        </authorList>
    </citation>
    <scope>NUCLEOTIDE SEQUENCE [LARGE SCALE GENOMIC DNA]</scope>
</reference>
<keyword evidence="2" id="KW-1185">Reference proteome</keyword>
<name>A0A4Y2TVF9_ARAVE</name>
<dbReference type="Proteomes" id="UP000499080">
    <property type="component" value="Unassembled WGS sequence"/>
</dbReference>
<accession>A0A4Y2TVF9</accession>